<keyword evidence="2" id="KW-1185">Reference proteome</keyword>
<accession>A0AAE0ZSQ4</accession>
<proteinExistence type="predicted"/>
<organism evidence="1 2">
    <name type="scientific">Elysia crispata</name>
    <name type="common">lettuce slug</name>
    <dbReference type="NCBI Taxonomy" id="231223"/>
    <lineage>
        <taxon>Eukaryota</taxon>
        <taxon>Metazoa</taxon>
        <taxon>Spiralia</taxon>
        <taxon>Lophotrochozoa</taxon>
        <taxon>Mollusca</taxon>
        <taxon>Gastropoda</taxon>
        <taxon>Heterobranchia</taxon>
        <taxon>Euthyneura</taxon>
        <taxon>Panpulmonata</taxon>
        <taxon>Sacoglossa</taxon>
        <taxon>Placobranchoidea</taxon>
        <taxon>Plakobranchidae</taxon>
        <taxon>Elysia</taxon>
    </lineage>
</organism>
<comment type="caution">
    <text evidence="1">The sequence shown here is derived from an EMBL/GenBank/DDBJ whole genome shotgun (WGS) entry which is preliminary data.</text>
</comment>
<evidence type="ECO:0000313" key="2">
    <source>
        <dbReference type="Proteomes" id="UP001283361"/>
    </source>
</evidence>
<dbReference type="Proteomes" id="UP001283361">
    <property type="component" value="Unassembled WGS sequence"/>
</dbReference>
<dbReference type="AlphaFoldDB" id="A0AAE0ZSQ4"/>
<reference evidence="1" key="1">
    <citation type="journal article" date="2023" name="G3 (Bethesda)">
        <title>A reference genome for the long-term kleptoplast-retaining sea slug Elysia crispata morphotype clarki.</title>
        <authorList>
            <person name="Eastman K.E."/>
            <person name="Pendleton A.L."/>
            <person name="Shaikh M.A."/>
            <person name="Suttiyut T."/>
            <person name="Ogas R."/>
            <person name="Tomko P."/>
            <person name="Gavelis G."/>
            <person name="Widhalm J.R."/>
            <person name="Wisecaver J.H."/>
        </authorList>
    </citation>
    <scope>NUCLEOTIDE SEQUENCE</scope>
    <source>
        <strain evidence="1">ECLA1</strain>
    </source>
</reference>
<name>A0AAE0ZSQ4_9GAST</name>
<gene>
    <name evidence="1" type="ORF">RRG08_035046</name>
</gene>
<dbReference type="EMBL" id="JAWDGP010003399">
    <property type="protein sequence ID" value="KAK3774618.1"/>
    <property type="molecule type" value="Genomic_DNA"/>
</dbReference>
<protein>
    <submittedName>
        <fullName evidence="1">Uncharacterized protein</fullName>
    </submittedName>
</protein>
<sequence>MPNRTNAILFGEGLNFSLNSGNLFERSRLLVPRFPLGSTLPYRVLLKVINVLRPYVEGTRQARHSCKEPPS</sequence>
<evidence type="ECO:0000313" key="1">
    <source>
        <dbReference type="EMBL" id="KAK3774618.1"/>
    </source>
</evidence>